<dbReference type="PANTHER" id="PTHR10412">
    <property type="entry name" value="MANNOSYL-OLIGOSACCHARIDE GLUCOSIDASE"/>
    <property type="match status" value="1"/>
</dbReference>
<proteinExistence type="inferred from homology"/>
<keyword evidence="4 12" id="KW-0378">Hydrolase</keyword>
<comment type="similarity">
    <text evidence="2 12">Belongs to the glycosyl hydrolase 63 family.</text>
</comment>
<evidence type="ECO:0000259" key="16">
    <source>
        <dbReference type="Pfam" id="PF16923"/>
    </source>
</evidence>
<evidence type="ECO:0000256" key="8">
    <source>
        <dbReference type="ARBA" id="ARBA00023136"/>
    </source>
</evidence>
<comment type="function">
    <text evidence="12">Cleaves the distal alpha 1,2-linked glucose residue from the Glc(3)Man(9)GlcNAc(2) oligosaccharide precursor.</text>
</comment>
<evidence type="ECO:0000259" key="15">
    <source>
        <dbReference type="Pfam" id="PF03200"/>
    </source>
</evidence>
<dbReference type="InterPro" id="IPR031335">
    <property type="entry name" value="Glyco_hydro_63_C"/>
</dbReference>
<evidence type="ECO:0000256" key="10">
    <source>
        <dbReference type="ARBA" id="ARBA00023295"/>
    </source>
</evidence>
<keyword evidence="9 13" id="KW-0325">Glycoprotein</keyword>
<dbReference type="Pfam" id="PF03200">
    <property type="entry name" value="Glyco_hydro_63"/>
    <property type="match status" value="1"/>
</dbReference>
<keyword evidence="6" id="KW-0735">Signal-anchor</keyword>
<dbReference type="SUPFAM" id="SSF48208">
    <property type="entry name" value="Six-hairpin glycosidases"/>
    <property type="match status" value="1"/>
</dbReference>
<dbReference type="OrthoDB" id="410058at2759"/>
<reference evidence="18" key="1">
    <citation type="submission" date="2015-10" db="EMBL/GenBank/DDBJ databases">
        <authorList>
            <person name="Devillers H."/>
        </authorList>
    </citation>
    <scope>NUCLEOTIDE SEQUENCE [LARGE SCALE GENOMIC DNA]</scope>
</reference>
<sequence>MLLKLLAALVVALFKAQAETQGLFSDEVEEFERSTNQSLLWAPYRSNCYFGIRPRFVNENPLMMGLMWFDASHAQGISSLRHFVEQNDRLEKYGYELYDPRIGGKETIIDRENNLNLTIHFVKSKDGENWAARVSGKPLDSSKLTASSLVVYLNQNGPGGHLEKVPSKNPVEDRVKLKGSAPELGNYDITIEDISGQHYKRGPALGSDIDGSKTSHMSLTVPDDQVWKARDIFQTLLTDSIQNIITSEIPMDALSLPSALMIRNIHNFPPGNFHFIQKTFDLSEPFEFDIIFNNKASKQPIGSSAEVSHLVPWCMNELKARFDRKFDIKDSSLKQFAQETLANLLGGIGYFYGTQLVDRTTEFDEEQFNKIELRAPREEGPLQLFSSVPSRAFFPRGFYWDEGFHMLQVMEYDFDLVLEILQSWFLLIEDDSGWVGRELILGSEARNKVPEEFQVQNPNIANPPTLLLCFSEMLTRVQEFQDSIVGGLDESSTMHSSTEELLRRPELLMSFAEKVYPKLLKHYEWWTNSQRGFTEEYSEVLQDRFHPHEAFRWVGRTFTHCLPSGLDDYPRAQPPDVAELHLDALSWAGIMSRSMRQIAAVLNMTDEVDKFSEIEQNIIENLDTIHWNADQHCYCDVTIDDDKDELRRFVCHEGYVSLLPFALKLVPRDSDKLQHYVKLMGDTDKLFSDFGVLSLSKQDEYFETGEVYWRGPVWINMNYLFLDSLLYYFQGGGENQDTATVAHARAVYSDLRRNLISNMHRVWSEKGYVYENYNQRTGDGSGVQHFTGWSALIVNIMGRLPVAL</sequence>
<accession>A0A0P1KS50</accession>
<dbReference type="Pfam" id="PF16923">
    <property type="entry name" value="Glyco_hydro_63N"/>
    <property type="match status" value="1"/>
</dbReference>
<dbReference type="EMBL" id="LN890573">
    <property type="protein sequence ID" value="CUS22944.1"/>
    <property type="molecule type" value="Genomic_DNA"/>
</dbReference>
<feature type="domain" description="Glycosyl hydrolase family 63 N-terminal" evidence="16">
    <location>
        <begin position="38"/>
        <end position="247"/>
    </location>
</feature>
<dbReference type="GO" id="GO:0006487">
    <property type="term" value="P:protein N-linked glycosylation"/>
    <property type="evidence" value="ECO:0007669"/>
    <property type="project" value="UniProtKB-UniRule"/>
</dbReference>
<evidence type="ECO:0000256" key="13">
    <source>
        <dbReference type="RuleBase" id="RU369107"/>
    </source>
</evidence>
<dbReference type="GO" id="GO:0005789">
    <property type="term" value="C:endoplasmic reticulum membrane"/>
    <property type="evidence" value="ECO:0007669"/>
    <property type="project" value="UniProtKB-SubCell"/>
</dbReference>
<protein>
    <recommendedName>
        <fullName evidence="11 12">Mannosyl-oligosaccharide glucosidase</fullName>
        <ecNumber evidence="11 12">3.2.1.106</ecNumber>
    </recommendedName>
    <alternativeName>
        <fullName evidence="13">Glucosidase I</fullName>
    </alternativeName>
</protein>
<feature type="signal peptide" evidence="14">
    <location>
        <begin position="1"/>
        <end position="18"/>
    </location>
</feature>
<evidence type="ECO:0000313" key="17">
    <source>
        <dbReference type="EMBL" id="CUS22944.1"/>
    </source>
</evidence>
<name>A0A0P1KS50_9SACH</name>
<comment type="pathway">
    <text evidence="13">Glycan metabolism; N-glycan degradation.</text>
</comment>
<dbReference type="InterPro" id="IPR031631">
    <property type="entry name" value="Glyco_hydro_63N"/>
</dbReference>
<keyword evidence="8" id="KW-0472">Membrane</keyword>
<evidence type="ECO:0000256" key="14">
    <source>
        <dbReference type="SAM" id="SignalP"/>
    </source>
</evidence>
<dbReference type="InterPro" id="IPR008928">
    <property type="entry name" value="6-hairpin_glycosidase_sf"/>
</dbReference>
<dbReference type="PANTHER" id="PTHR10412:SF11">
    <property type="entry name" value="MANNOSYL-OLIGOSACCHARIDE GLUCOSIDASE"/>
    <property type="match status" value="1"/>
</dbReference>
<gene>
    <name evidence="17" type="ORF">LAQU0_S07e03752g</name>
</gene>
<dbReference type="GO" id="GO:0004573">
    <property type="term" value="F:Glc3Man9GlcNAc2 oligosaccharide glucosidase activity"/>
    <property type="evidence" value="ECO:0007669"/>
    <property type="project" value="UniProtKB-UniRule"/>
</dbReference>
<dbReference type="EC" id="3.2.1.106" evidence="11 12"/>
<dbReference type="Gene3D" id="1.50.10.10">
    <property type="match status" value="1"/>
</dbReference>
<comment type="subcellular location">
    <subcellularLocation>
        <location evidence="1 12">Endoplasmic reticulum membrane</location>
        <topology evidence="1 12">Single-pass type II membrane protein</topology>
    </subcellularLocation>
</comment>
<evidence type="ECO:0000256" key="7">
    <source>
        <dbReference type="ARBA" id="ARBA00022989"/>
    </source>
</evidence>
<keyword evidence="7" id="KW-1133">Transmembrane helix</keyword>
<dbReference type="InterPro" id="IPR012341">
    <property type="entry name" value="6hp_glycosidase-like_sf"/>
</dbReference>
<feature type="domain" description="Glycosyl hydrolase family 63 C-terminal" evidence="15">
    <location>
        <begin position="307"/>
        <end position="798"/>
    </location>
</feature>
<organism evidence="17 18">
    <name type="scientific">Lachancea quebecensis</name>
    <dbReference type="NCBI Taxonomy" id="1654605"/>
    <lineage>
        <taxon>Eukaryota</taxon>
        <taxon>Fungi</taxon>
        <taxon>Dikarya</taxon>
        <taxon>Ascomycota</taxon>
        <taxon>Saccharomycotina</taxon>
        <taxon>Saccharomycetes</taxon>
        <taxon>Saccharomycetales</taxon>
        <taxon>Saccharomycetaceae</taxon>
        <taxon>Lachancea</taxon>
    </lineage>
</organism>
<evidence type="ECO:0000256" key="3">
    <source>
        <dbReference type="ARBA" id="ARBA00022692"/>
    </source>
</evidence>
<evidence type="ECO:0000313" key="18">
    <source>
        <dbReference type="Proteomes" id="UP000236544"/>
    </source>
</evidence>
<keyword evidence="10 12" id="KW-0326">Glycosidase</keyword>
<evidence type="ECO:0000256" key="5">
    <source>
        <dbReference type="ARBA" id="ARBA00022824"/>
    </source>
</evidence>
<keyword evidence="3" id="KW-0812">Transmembrane</keyword>
<dbReference type="Proteomes" id="UP000236544">
    <property type="component" value="Unassembled WGS sequence"/>
</dbReference>
<dbReference type="Gene3D" id="2.70.98.110">
    <property type="entry name" value="Glycosyl hydrolase family 63, N-terminal domain"/>
    <property type="match status" value="1"/>
</dbReference>
<evidence type="ECO:0000256" key="4">
    <source>
        <dbReference type="ARBA" id="ARBA00022801"/>
    </source>
</evidence>
<keyword evidence="5 12" id="KW-0256">Endoplasmic reticulum</keyword>
<comment type="catalytic activity">
    <reaction evidence="12">
        <text>N(4)-(alpha-D-Glc-(1-&gt;2)-alpha-D-Glc-(1-&gt;3)-alpha-D-Glc-(1-&gt;3)-alpha-D-Man-(1-&gt;2)-alpha-D-Man-(1-&gt;2)-alpha-D-Man-(1-&gt;3)-[alpha-D-Man-(1-&gt;2)-alpha-D-Man-(1-&gt;3)-[alpha-D-Man-(1-&gt;2)-alpha-D-Man-(1-&gt;6)]-alpha-D-Man-(1-&gt;6)]-beta-D-Man-(1-&gt;4)-beta-D-GlcNAc-(1-&gt;4)-beta-D-GlcNAc)-L-asparaginyl-[protein] + H2O = N(4)-(alpha-D-Glc-(1-&gt;3)-alpha-D-Glc-(1-&gt;3)-alpha-D-Man-(1-&gt;2)-alpha-D-Man-(1-&gt;2)-alpha-D-Man-(1-&gt;3)-[alpha-D-Man-(1-&gt;2)-alpha-D-Man-(1-&gt;3)-[alpha-D-Man-(1-&gt;2)-alpha-D-Man-(1-&gt;6)]-alpha-D-Man-(1-&gt;6)]-beta-D-Man-(1-&gt;4)-beta-D-GlcNAc-(1-&gt;4)-beta-D-GlcNAc)-L-asparaginyl-[protein] + beta-D-glucose</text>
        <dbReference type="Rhea" id="RHEA:55988"/>
        <dbReference type="Rhea" id="RHEA-COMP:12806"/>
        <dbReference type="Rhea" id="RHEA-COMP:14355"/>
        <dbReference type="ChEBI" id="CHEBI:15377"/>
        <dbReference type="ChEBI" id="CHEBI:15903"/>
        <dbReference type="ChEBI" id="CHEBI:59082"/>
        <dbReference type="ChEBI" id="CHEBI:132537"/>
        <dbReference type="EC" id="3.2.1.106"/>
    </reaction>
</comment>
<feature type="chain" id="PRO_5006066483" description="Mannosyl-oligosaccharide glucosidase" evidence="14">
    <location>
        <begin position="19"/>
        <end position="804"/>
    </location>
</feature>
<dbReference type="GO" id="GO:0009311">
    <property type="term" value="P:oligosaccharide metabolic process"/>
    <property type="evidence" value="ECO:0007669"/>
    <property type="project" value="UniProtKB-UniRule"/>
</dbReference>
<evidence type="ECO:0000256" key="11">
    <source>
        <dbReference type="ARBA" id="ARBA00038888"/>
    </source>
</evidence>
<dbReference type="AlphaFoldDB" id="A0A0P1KS50"/>
<keyword evidence="14" id="KW-0732">Signal</keyword>
<evidence type="ECO:0000256" key="1">
    <source>
        <dbReference type="ARBA" id="ARBA00004648"/>
    </source>
</evidence>
<evidence type="ECO:0000256" key="9">
    <source>
        <dbReference type="ARBA" id="ARBA00023180"/>
    </source>
</evidence>
<dbReference type="InterPro" id="IPR004888">
    <property type="entry name" value="Glycoside_hydrolase_63"/>
</dbReference>
<dbReference type="InterPro" id="IPR038518">
    <property type="entry name" value="Glyco_hydro_63N_sf"/>
</dbReference>
<evidence type="ECO:0000256" key="12">
    <source>
        <dbReference type="RuleBase" id="RU368089"/>
    </source>
</evidence>
<evidence type="ECO:0000256" key="2">
    <source>
        <dbReference type="ARBA" id="ARBA00010833"/>
    </source>
</evidence>
<keyword evidence="18" id="KW-1185">Reference proteome</keyword>
<evidence type="ECO:0000256" key="6">
    <source>
        <dbReference type="ARBA" id="ARBA00022968"/>
    </source>
</evidence>